<dbReference type="GO" id="GO:0051301">
    <property type="term" value="P:cell division"/>
    <property type="evidence" value="ECO:0007669"/>
    <property type="project" value="UniProtKB-KW"/>
</dbReference>
<evidence type="ECO:0000256" key="9">
    <source>
        <dbReference type="ARBA" id="ARBA00022776"/>
    </source>
</evidence>
<dbReference type="Pfam" id="PF04969">
    <property type="entry name" value="CS"/>
    <property type="match status" value="1"/>
</dbReference>
<dbReference type="GO" id="GO:0030496">
    <property type="term" value="C:midbody"/>
    <property type="evidence" value="ECO:0007669"/>
    <property type="project" value="UniProtKB-SubCell"/>
</dbReference>
<keyword evidence="12" id="KW-0131">Cell cycle</keyword>
<evidence type="ECO:0000256" key="12">
    <source>
        <dbReference type="ARBA" id="ARBA00023306"/>
    </source>
</evidence>
<dbReference type="AlphaFoldDB" id="A0A7E4ZUM9"/>
<dbReference type="InterPro" id="IPR008978">
    <property type="entry name" value="HSP20-like_chaperone"/>
</dbReference>
<keyword evidence="5" id="KW-0963">Cytoplasm</keyword>
<evidence type="ECO:0000256" key="14">
    <source>
        <dbReference type="ARBA" id="ARBA00046142"/>
    </source>
</evidence>
<protein>
    <recommendedName>
        <fullName evidence="4">Nuclear migration protein nudC</fullName>
    </recommendedName>
    <alternativeName>
        <fullName evidence="13">Nuclear distribution protein C homolog</fullName>
    </alternativeName>
</protein>
<feature type="region of interest" description="Disordered" evidence="16">
    <location>
        <begin position="118"/>
        <end position="157"/>
    </location>
</feature>
<accession>A0A7E4ZUM9</accession>
<evidence type="ECO:0000256" key="13">
    <source>
        <dbReference type="ARBA" id="ARBA00030427"/>
    </source>
</evidence>
<dbReference type="Proteomes" id="UP000492821">
    <property type="component" value="Unassembled WGS sequence"/>
</dbReference>
<dbReference type="SUPFAM" id="SSF49764">
    <property type="entry name" value="HSP20-like chaperones"/>
    <property type="match status" value="1"/>
</dbReference>
<keyword evidence="7" id="KW-0132">Cell division</keyword>
<dbReference type="InterPro" id="IPR032572">
    <property type="entry name" value="NuDC"/>
</dbReference>
<dbReference type="InterPro" id="IPR025934">
    <property type="entry name" value="NudC_N_dom"/>
</dbReference>
<evidence type="ECO:0000256" key="15">
    <source>
        <dbReference type="SAM" id="Coils"/>
    </source>
</evidence>
<dbReference type="FunFam" id="2.60.40.790:FF:000001">
    <property type="entry name" value="Nuclear migration protein nudC"/>
    <property type="match status" value="1"/>
</dbReference>
<keyword evidence="8" id="KW-0493">Microtubule</keyword>
<reference evidence="19" key="2">
    <citation type="submission" date="2020-10" db="UniProtKB">
        <authorList>
            <consortium name="WormBaseParasite"/>
        </authorList>
    </citation>
    <scope>IDENTIFICATION</scope>
</reference>
<dbReference type="GO" id="GO:0005737">
    <property type="term" value="C:cytoplasm"/>
    <property type="evidence" value="ECO:0007669"/>
    <property type="project" value="TreeGrafter"/>
</dbReference>
<keyword evidence="6" id="KW-0597">Phosphoprotein</keyword>
<dbReference type="PANTHER" id="PTHR12356:SF3">
    <property type="entry name" value="NUCLEAR MIGRATION PROTEIN NUDC"/>
    <property type="match status" value="1"/>
</dbReference>
<dbReference type="GO" id="GO:0005874">
    <property type="term" value="C:microtubule"/>
    <property type="evidence" value="ECO:0007669"/>
    <property type="project" value="UniProtKB-KW"/>
</dbReference>
<evidence type="ECO:0000313" key="19">
    <source>
        <dbReference type="WBParaSite" id="Pan_g18319.t1"/>
    </source>
</evidence>
<organism evidence="18 19">
    <name type="scientific">Panagrellus redivivus</name>
    <name type="common">Microworm</name>
    <dbReference type="NCBI Taxonomy" id="6233"/>
    <lineage>
        <taxon>Eukaryota</taxon>
        <taxon>Metazoa</taxon>
        <taxon>Ecdysozoa</taxon>
        <taxon>Nematoda</taxon>
        <taxon>Chromadorea</taxon>
        <taxon>Rhabditida</taxon>
        <taxon>Tylenchina</taxon>
        <taxon>Panagrolaimomorpha</taxon>
        <taxon>Panagrolaimoidea</taxon>
        <taxon>Panagrolaimidae</taxon>
        <taxon>Panagrellus</taxon>
    </lineage>
</organism>
<proteinExistence type="inferred from homology"/>
<keyword evidence="10 15" id="KW-0175">Coiled coil</keyword>
<evidence type="ECO:0000256" key="2">
    <source>
        <dbReference type="ARBA" id="ARBA00004214"/>
    </source>
</evidence>
<evidence type="ECO:0000256" key="8">
    <source>
        <dbReference type="ARBA" id="ARBA00022701"/>
    </source>
</evidence>
<dbReference type="Pfam" id="PF14050">
    <property type="entry name" value="Nudc_N"/>
    <property type="match status" value="1"/>
</dbReference>
<keyword evidence="9" id="KW-0498">Mitosis</keyword>
<feature type="coiled-coil region" evidence="15">
    <location>
        <begin position="50"/>
        <end position="95"/>
    </location>
</feature>
<dbReference type="PROSITE" id="PS51203">
    <property type="entry name" value="CS"/>
    <property type="match status" value="1"/>
</dbReference>
<evidence type="ECO:0000256" key="11">
    <source>
        <dbReference type="ARBA" id="ARBA00023212"/>
    </source>
</evidence>
<evidence type="ECO:0000313" key="18">
    <source>
        <dbReference type="Proteomes" id="UP000492821"/>
    </source>
</evidence>
<dbReference type="InterPro" id="IPR037898">
    <property type="entry name" value="NudC_fam"/>
</dbReference>
<sequence length="291" mass="32810">MSKENERFDGILLSMLSHSEGGIESFFDVLFNFLSRKSDFFTGMDTATSRKMLLDSYEKYAKEADKLKAQKARERDEKNRKLAEARAAAKAKEEAAIAEPKIKELTDEEAEALQKEIDAKAKGESSKPTSAPPASAPNAEEEEEDKGKLLPNAGNGYDHPHYSWTQTLGEVEIRVPMQATFALKGSHVNCNVLKRHLVCGLKGGKPILDGTLIEDIKPDSFTWVIEDKKAVVISFEKFNNMNWWNRVFEDETPINTRKVVPENSKLSDLEGETRTMVEKMMYDQYLFGCGE</sequence>
<dbReference type="GO" id="GO:0005819">
    <property type="term" value="C:spindle"/>
    <property type="evidence" value="ECO:0007669"/>
    <property type="project" value="UniProtKB-SubCell"/>
</dbReference>
<dbReference type="Gene3D" id="2.60.40.790">
    <property type="match status" value="1"/>
</dbReference>
<feature type="domain" description="CS" evidence="17">
    <location>
        <begin position="157"/>
        <end position="248"/>
    </location>
</feature>
<dbReference type="PANTHER" id="PTHR12356">
    <property type="entry name" value="NUCLEAR MOVEMENT PROTEIN NUDC"/>
    <property type="match status" value="1"/>
</dbReference>
<dbReference type="WBParaSite" id="Pan_g18319.t1">
    <property type="protein sequence ID" value="Pan_g18319.t1"/>
    <property type="gene ID" value="Pan_g18319"/>
</dbReference>
<evidence type="ECO:0000256" key="7">
    <source>
        <dbReference type="ARBA" id="ARBA00022618"/>
    </source>
</evidence>
<keyword evidence="11" id="KW-0206">Cytoskeleton</keyword>
<dbReference type="GO" id="GO:0051082">
    <property type="term" value="F:unfolded protein binding"/>
    <property type="evidence" value="ECO:0007669"/>
    <property type="project" value="TreeGrafter"/>
</dbReference>
<evidence type="ECO:0000256" key="1">
    <source>
        <dbReference type="ARBA" id="ARBA00004186"/>
    </source>
</evidence>
<evidence type="ECO:0000256" key="10">
    <source>
        <dbReference type="ARBA" id="ARBA00023054"/>
    </source>
</evidence>
<evidence type="ECO:0000259" key="17">
    <source>
        <dbReference type="PROSITE" id="PS51203"/>
    </source>
</evidence>
<keyword evidence="18" id="KW-1185">Reference proteome</keyword>
<evidence type="ECO:0000256" key="4">
    <source>
        <dbReference type="ARBA" id="ARBA00017641"/>
    </source>
</evidence>
<dbReference type="Pfam" id="PF16273">
    <property type="entry name" value="NuDC"/>
    <property type="match status" value="1"/>
</dbReference>
<dbReference type="InterPro" id="IPR007052">
    <property type="entry name" value="CS_dom"/>
</dbReference>
<evidence type="ECO:0000256" key="3">
    <source>
        <dbReference type="ARBA" id="ARBA00010513"/>
    </source>
</evidence>
<comment type="similarity">
    <text evidence="3">Belongs to the nudC family.</text>
</comment>
<comment type="subcellular location">
    <subcellularLocation>
        <location evidence="1">Cytoplasm</location>
        <location evidence="1">Cytoskeleton</location>
        <location evidence="1">Spindle</location>
    </subcellularLocation>
    <subcellularLocation>
        <location evidence="2">Midbody</location>
    </subcellularLocation>
</comment>
<evidence type="ECO:0000256" key="5">
    <source>
        <dbReference type="ARBA" id="ARBA00022490"/>
    </source>
</evidence>
<evidence type="ECO:0000256" key="6">
    <source>
        <dbReference type="ARBA" id="ARBA00022553"/>
    </source>
</evidence>
<evidence type="ECO:0000256" key="16">
    <source>
        <dbReference type="SAM" id="MobiDB-lite"/>
    </source>
</evidence>
<dbReference type="GO" id="GO:0006457">
    <property type="term" value="P:protein folding"/>
    <property type="evidence" value="ECO:0007669"/>
    <property type="project" value="TreeGrafter"/>
</dbReference>
<reference evidence="18" key="1">
    <citation type="journal article" date="2013" name="Genetics">
        <title>The draft genome and transcriptome of Panagrellus redivivus are shaped by the harsh demands of a free-living lifestyle.</title>
        <authorList>
            <person name="Srinivasan J."/>
            <person name="Dillman A.R."/>
            <person name="Macchietto M.G."/>
            <person name="Heikkinen L."/>
            <person name="Lakso M."/>
            <person name="Fracchia K.M."/>
            <person name="Antoshechkin I."/>
            <person name="Mortazavi A."/>
            <person name="Wong G."/>
            <person name="Sternberg P.W."/>
        </authorList>
    </citation>
    <scope>NUCLEOTIDE SEQUENCE [LARGE SCALE GENOMIC DNA]</scope>
    <source>
        <strain evidence="18">MT8872</strain>
    </source>
</reference>
<name>A0A7E4ZUM9_PANRE</name>
<comment type="function">
    <text evidence="14">Plays a role in neurogenesis and neuronal migration. Necessary for correct formation of mitotic spindles and chromosome separation during mitosis. Necessary for cytokinesis and cell proliferation.</text>
</comment>